<dbReference type="Pfam" id="PF09866">
    <property type="entry name" value="DUF2093"/>
    <property type="match status" value="1"/>
</dbReference>
<evidence type="ECO:0000313" key="2">
    <source>
        <dbReference type="Proteomes" id="UP001379235"/>
    </source>
</evidence>
<evidence type="ECO:0000313" key="1">
    <source>
        <dbReference type="EMBL" id="MEJ6010210.1"/>
    </source>
</evidence>
<organism evidence="1 2">
    <name type="scientific">Novosphingobium aquae</name>
    <dbReference type="NCBI Taxonomy" id="3133435"/>
    <lineage>
        <taxon>Bacteria</taxon>
        <taxon>Pseudomonadati</taxon>
        <taxon>Pseudomonadota</taxon>
        <taxon>Alphaproteobacteria</taxon>
        <taxon>Sphingomonadales</taxon>
        <taxon>Sphingomonadaceae</taxon>
        <taxon>Novosphingobium</taxon>
    </lineage>
</organism>
<comment type="caution">
    <text evidence="1">The sequence shown here is derived from an EMBL/GenBank/DDBJ whole genome shotgun (WGS) entry which is preliminary data.</text>
</comment>
<reference evidence="1 2" key="1">
    <citation type="submission" date="2024-03" db="EMBL/GenBank/DDBJ databases">
        <authorList>
            <person name="Jo J.-H."/>
        </authorList>
    </citation>
    <scope>NUCLEOTIDE SEQUENCE [LARGE SCALE GENOMIC DNA]</scope>
    <source>
        <strain evidence="1 2">AS3R-12</strain>
    </source>
</reference>
<name>A0ABU8S8P7_9SPHN</name>
<dbReference type="RefSeq" id="WP_339966722.1">
    <property type="nucleotide sequence ID" value="NZ_JBBHJY010000004.1"/>
</dbReference>
<dbReference type="InterPro" id="IPR018661">
    <property type="entry name" value="DUF2093"/>
</dbReference>
<dbReference type="Proteomes" id="UP001379235">
    <property type="component" value="Unassembled WGS sequence"/>
</dbReference>
<protein>
    <submittedName>
        <fullName evidence="1">DUF2093 domain-containing protein</fullName>
    </submittedName>
</protein>
<gene>
    <name evidence="1" type="ORF">WG900_09800</name>
</gene>
<keyword evidence="2" id="KW-1185">Reference proteome</keyword>
<proteinExistence type="predicted"/>
<dbReference type="EMBL" id="JBBHJY010000004">
    <property type="protein sequence ID" value="MEJ6010210.1"/>
    <property type="molecule type" value="Genomic_DNA"/>
</dbReference>
<accession>A0ABU8S8P7</accession>
<sequence>MLMSSSERLAVLRYEPNGFRVIAPGTHVKCAVSGESIQLEVLRYWSAEHQEAYANCALATMRLAENG</sequence>